<dbReference type="PANTHER" id="PTHR13887">
    <property type="entry name" value="GLUTATHIONE S-TRANSFERASE KAPPA"/>
    <property type="match status" value="1"/>
</dbReference>
<dbReference type="Pfam" id="PF01323">
    <property type="entry name" value="DSBA"/>
    <property type="match status" value="1"/>
</dbReference>
<reference evidence="2 3" key="1">
    <citation type="submission" date="2022-01" db="EMBL/GenBank/DDBJ databases">
        <title>Whole genome-based taxonomy of the Shewanellaceae.</title>
        <authorList>
            <person name="Martin-Rodriguez A.J."/>
        </authorList>
    </citation>
    <scope>NUCLEOTIDE SEQUENCE [LARGE SCALE GENOMIC DNA]</scope>
    <source>
        <strain evidence="2 3">DSM 24955</strain>
    </source>
</reference>
<dbReference type="Gene3D" id="1.10.472.60">
    <property type="entry name" value="putative protein disulfide isomerase domain"/>
    <property type="match status" value="1"/>
</dbReference>
<dbReference type="InterPro" id="IPR036249">
    <property type="entry name" value="Thioredoxin-like_sf"/>
</dbReference>
<dbReference type="Proteomes" id="UP001202134">
    <property type="component" value="Unassembled WGS sequence"/>
</dbReference>
<dbReference type="Gene3D" id="3.40.30.10">
    <property type="entry name" value="Glutaredoxin"/>
    <property type="match status" value="1"/>
</dbReference>
<comment type="caution">
    <text evidence="2">The sequence shown here is derived from an EMBL/GenBank/DDBJ whole genome shotgun (WGS) entry which is preliminary data.</text>
</comment>
<sequence length="208" mass="23482">MMTASARLIYVYDPMCSWCWGYKPTLLALKTQLIELFPTLAIDYKVGGLAPDSDMPMPAEMQQFLAQTWHKIAQQLGTEFNHAFWQECQPRRSTYPACRACIVAREFALESEMMLAIQQAYYLQAKNPSDLDTLIEAAESVGIDKTVFVERLSSAEIAQAFMKELDFVHQLPIRGFPSLVLQVNGQNIGLPLDYHDPQTTIDAITKAL</sequence>
<accession>A0ABT0KIS8</accession>
<dbReference type="CDD" id="cd03025">
    <property type="entry name" value="DsbA_FrnE_like"/>
    <property type="match status" value="1"/>
</dbReference>
<dbReference type="RefSeq" id="WP_248954374.1">
    <property type="nucleotide sequence ID" value="NZ_JAKIKU010000001.1"/>
</dbReference>
<organism evidence="2 3">
    <name type="scientific">Shewanella electrodiphila</name>
    <dbReference type="NCBI Taxonomy" id="934143"/>
    <lineage>
        <taxon>Bacteria</taxon>
        <taxon>Pseudomonadati</taxon>
        <taxon>Pseudomonadota</taxon>
        <taxon>Gammaproteobacteria</taxon>
        <taxon>Alteromonadales</taxon>
        <taxon>Shewanellaceae</taxon>
        <taxon>Shewanella</taxon>
    </lineage>
</organism>
<name>A0ABT0KIS8_9GAMM</name>
<evidence type="ECO:0000313" key="3">
    <source>
        <dbReference type="Proteomes" id="UP001202134"/>
    </source>
</evidence>
<evidence type="ECO:0000259" key="1">
    <source>
        <dbReference type="Pfam" id="PF01323"/>
    </source>
</evidence>
<evidence type="ECO:0000313" key="2">
    <source>
        <dbReference type="EMBL" id="MCL1043742.1"/>
    </source>
</evidence>
<dbReference type="PANTHER" id="PTHR13887:SF54">
    <property type="entry name" value="DSBA FAMILY PROTEIN"/>
    <property type="match status" value="1"/>
</dbReference>
<keyword evidence="3" id="KW-1185">Reference proteome</keyword>
<dbReference type="EMBL" id="JAKIKU010000001">
    <property type="protein sequence ID" value="MCL1043742.1"/>
    <property type="molecule type" value="Genomic_DNA"/>
</dbReference>
<protein>
    <submittedName>
        <fullName evidence="2">DsbA family protein</fullName>
    </submittedName>
</protein>
<gene>
    <name evidence="2" type="ORF">L2737_00115</name>
</gene>
<feature type="domain" description="DSBA-like thioredoxin" evidence="1">
    <location>
        <begin position="9"/>
        <end position="186"/>
    </location>
</feature>
<dbReference type="SUPFAM" id="SSF52833">
    <property type="entry name" value="Thioredoxin-like"/>
    <property type="match status" value="1"/>
</dbReference>
<proteinExistence type="predicted"/>
<dbReference type="InterPro" id="IPR001853">
    <property type="entry name" value="DSBA-like_thioredoxin_dom"/>
</dbReference>